<evidence type="ECO:0000256" key="3">
    <source>
        <dbReference type="ARBA" id="ARBA00022723"/>
    </source>
</evidence>
<dbReference type="HAMAP" id="MF_03148">
    <property type="entry name" value="HAM1_NTPase"/>
    <property type="match status" value="1"/>
</dbReference>
<evidence type="ECO:0000256" key="14">
    <source>
        <dbReference type="SAM" id="Phobius"/>
    </source>
</evidence>
<name>A0AAV0BQE3_PHAPC</name>
<keyword evidence="5 12" id="KW-0378">Hydrolase</keyword>
<dbReference type="GO" id="GO:0035870">
    <property type="term" value="F:dITP diphosphatase activity"/>
    <property type="evidence" value="ECO:0007669"/>
    <property type="project" value="UniProtKB-UniRule"/>
</dbReference>
<keyword evidence="7 12" id="KW-0546">Nucleotide metabolism</keyword>
<sequence>MLNYFLDFYLFTLKFYFISSYLISIVFVTGNPNKLKEVKKILELTGSSIRLISKDLDLPELQGPSTREISIEKVKSAVRLINGPCITEDTALCFKALNGLPGPYIKWFLKDVGLEGLNKMLQGFTNKEATALCTFSYIEGPGMEPIIFEGSTSGKIVEPRGTQNFGWDSIFEVEGTGLTYAEMTIDQKNELSHRSKALSLLCQHLSNL</sequence>
<dbReference type="InterPro" id="IPR027502">
    <property type="entry name" value="ITPase"/>
</dbReference>
<feature type="binding site" evidence="12">
    <location>
        <begin position="29"/>
        <end position="34"/>
    </location>
    <ligand>
        <name>ITP</name>
        <dbReference type="ChEBI" id="CHEBI:61402"/>
    </ligand>
</feature>
<keyword evidence="16" id="KW-1185">Reference proteome</keyword>
<accession>A0AAV0BQE3</accession>
<dbReference type="GO" id="GO:0000166">
    <property type="term" value="F:nucleotide binding"/>
    <property type="evidence" value="ECO:0007669"/>
    <property type="project" value="UniProtKB-KW"/>
</dbReference>
<dbReference type="InterPro" id="IPR029001">
    <property type="entry name" value="ITPase-like_fam"/>
</dbReference>
<evidence type="ECO:0000256" key="7">
    <source>
        <dbReference type="ARBA" id="ARBA00023080"/>
    </source>
</evidence>
<keyword evidence="6 12" id="KW-0460">Magnesium</keyword>
<dbReference type="EC" id="3.6.1.66" evidence="12"/>
<dbReference type="GO" id="GO:0005634">
    <property type="term" value="C:nucleus"/>
    <property type="evidence" value="ECO:0007669"/>
    <property type="project" value="UniProtKB-SubCell"/>
</dbReference>
<dbReference type="Pfam" id="PF01725">
    <property type="entry name" value="Ham1p_like"/>
    <property type="match status" value="1"/>
</dbReference>
<comment type="function">
    <text evidence="8">Pyrophosphatase that hydrolyzes the non-canonical purine nucleotides inosine triphosphate (ITP), deoxyinosine triphosphate (dITP) as well as 2'-deoxy-N-6-hydroxylaminopurine triphosphate (dHAPTP) and xanthosine 5'-triphosphate (XTP) to their respective monophosphate derivatives. The enzyme does not distinguish between the deoxy- and ribose forms. Probably excludes non-canonical purines from RNA and DNA precursor pools, thus preventing their incorporation into RNA and DNA and avoiding chromosomal lesions.</text>
</comment>
<keyword evidence="14" id="KW-1133">Transmembrane helix</keyword>
<keyword evidence="12" id="KW-0539">Nucleus</keyword>
<dbReference type="EMBL" id="CALTRL010006031">
    <property type="protein sequence ID" value="CAH7688920.1"/>
    <property type="molecule type" value="Genomic_DNA"/>
</dbReference>
<keyword evidence="3 12" id="KW-0479">Metal-binding</keyword>
<feature type="binding site" evidence="12">
    <location>
        <begin position="89"/>
        <end position="90"/>
    </location>
    <ligand>
        <name>ITP</name>
        <dbReference type="ChEBI" id="CHEBI:61402"/>
    </ligand>
</feature>
<feature type="binding site" evidence="12">
    <location>
        <begin position="165"/>
        <end position="168"/>
    </location>
    <ligand>
        <name>ITP</name>
        <dbReference type="ChEBI" id="CHEBI:61402"/>
    </ligand>
</feature>
<evidence type="ECO:0000313" key="15">
    <source>
        <dbReference type="EMBL" id="CAH7688920.1"/>
    </source>
</evidence>
<protein>
    <recommendedName>
        <fullName evidence="12">Inosine triphosphate pyrophosphatase</fullName>
        <shortName evidence="12">ITPase</shortName>
        <shortName evidence="12">Inosine triphosphatase</shortName>
        <ecNumber evidence="12">3.6.1.66</ecNumber>
    </recommendedName>
    <alternativeName>
        <fullName evidence="12">Non-canonical purine NTP pyrophosphatase</fullName>
    </alternativeName>
    <alternativeName>
        <fullName evidence="12">Non-standard purine NTP pyrophosphatase</fullName>
    </alternativeName>
    <alternativeName>
        <fullName evidence="12">Nucleoside-triphosphate diphosphatase</fullName>
    </alternativeName>
    <alternativeName>
        <fullName evidence="12">Nucleoside-triphosphate pyrophosphatase</fullName>
        <shortName evidence="12">NTPase</shortName>
    </alternativeName>
    <alternativeName>
        <fullName evidence="12">XTP/dITP diphosphatase</fullName>
    </alternativeName>
</protein>
<dbReference type="GO" id="GO:0009204">
    <property type="term" value="P:deoxyribonucleoside triphosphate catabolic process"/>
    <property type="evidence" value="ECO:0007669"/>
    <property type="project" value="UniProtKB-UniRule"/>
</dbReference>
<keyword evidence="14" id="KW-0472">Membrane</keyword>
<evidence type="ECO:0000256" key="2">
    <source>
        <dbReference type="ARBA" id="ARBA00022490"/>
    </source>
</evidence>
<dbReference type="GO" id="GO:0005737">
    <property type="term" value="C:cytoplasm"/>
    <property type="evidence" value="ECO:0007669"/>
    <property type="project" value="UniProtKB-SubCell"/>
</dbReference>
<feature type="binding site" evidence="12">
    <location>
        <position position="60"/>
    </location>
    <ligand>
        <name>Mg(2+)</name>
        <dbReference type="ChEBI" id="CHEBI:18420"/>
    </ligand>
</feature>
<evidence type="ECO:0000256" key="5">
    <source>
        <dbReference type="ARBA" id="ARBA00022801"/>
    </source>
</evidence>
<dbReference type="Gene3D" id="3.90.950.10">
    <property type="match status" value="1"/>
</dbReference>
<evidence type="ECO:0000256" key="1">
    <source>
        <dbReference type="ARBA" id="ARBA00008023"/>
    </source>
</evidence>
<comment type="subunit">
    <text evidence="12">Homodimer.</text>
</comment>
<keyword evidence="12" id="KW-0464">Manganese</keyword>
<organism evidence="15 16">
    <name type="scientific">Phakopsora pachyrhizi</name>
    <name type="common">Asian soybean rust disease fungus</name>
    <dbReference type="NCBI Taxonomy" id="170000"/>
    <lineage>
        <taxon>Eukaryota</taxon>
        <taxon>Fungi</taxon>
        <taxon>Dikarya</taxon>
        <taxon>Basidiomycota</taxon>
        <taxon>Pucciniomycotina</taxon>
        <taxon>Pucciniomycetes</taxon>
        <taxon>Pucciniales</taxon>
        <taxon>Phakopsoraceae</taxon>
        <taxon>Phakopsora</taxon>
    </lineage>
</organism>
<evidence type="ECO:0000256" key="8">
    <source>
        <dbReference type="ARBA" id="ARBA00054940"/>
    </source>
</evidence>
<dbReference type="GO" id="GO:0046872">
    <property type="term" value="F:metal ion binding"/>
    <property type="evidence" value="ECO:0007669"/>
    <property type="project" value="UniProtKB-KW"/>
</dbReference>
<dbReference type="FunFam" id="3.90.950.10:FF:000003">
    <property type="entry name" value="Inosine triphosphate pyrophosphatase"/>
    <property type="match status" value="1"/>
</dbReference>
<feature type="binding site" evidence="12">
    <location>
        <position position="73"/>
    </location>
    <ligand>
        <name>ITP</name>
        <dbReference type="ChEBI" id="CHEBI:61402"/>
    </ligand>
</feature>
<dbReference type="SUPFAM" id="SSF52972">
    <property type="entry name" value="ITPase-like"/>
    <property type="match status" value="1"/>
</dbReference>
<dbReference type="GO" id="GO:0036222">
    <property type="term" value="F:XTP diphosphatase activity"/>
    <property type="evidence" value="ECO:0007669"/>
    <property type="project" value="UniProtKB-UniRule"/>
</dbReference>
<dbReference type="AlphaFoldDB" id="A0AAV0BQE3"/>
<dbReference type="GO" id="GO:0036220">
    <property type="term" value="F:ITP diphosphatase activity"/>
    <property type="evidence" value="ECO:0007669"/>
    <property type="project" value="UniProtKB-UniRule"/>
</dbReference>
<comment type="subcellular location">
    <subcellularLocation>
        <location evidence="12">Cytoplasm</location>
    </subcellularLocation>
    <subcellularLocation>
        <location evidence="12">Nucleus</location>
    </subcellularLocation>
</comment>
<comment type="cofactor">
    <cofactor evidence="12">
        <name>Mg(2+)</name>
        <dbReference type="ChEBI" id="CHEBI:18420"/>
    </cofactor>
    <cofactor evidence="12">
        <name>Mn(2+)</name>
        <dbReference type="ChEBI" id="CHEBI:29035"/>
    </cofactor>
    <text evidence="12">Binds 1 divalent metal cation per subunit; can use either Mg(2+) or Mn(2+).</text>
</comment>
<dbReference type="InterPro" id="IPR002637">
    <property type="entry name" value="RdgB/HAM1"/>
</dbReference>
<evidence type="ECO:0000256" key="10">
    <source>
        <dbReference type="ARBA" id="ARBA00093255"/>
    </source>
</evidence>
<evidence type="ECO:0000313" key="16">
    <source>
        <dbReference type="Proteomes" id="UP001153365"/>
    </source>
</evidence>
<feature type="binding site" evidence="12">
    <location>
        <position position="188"/>
    </location>
    <ligand>
        <name>ITP</name>
        <dbReference type="ChEBI" id="CHEBI:61402"/>
    </ligand>
</feature>
<comment type="catalytic activity">
    <reaction evidence="9">
        <text>ITP + H2O = IMP + diphosphate + H(+)</text>
        <dbReference type="Rhea" id="RHEA:29399"/>
        <dbReference type="ChEBI" id="CHEBI:15377"/>
        <dbReference type="ChEBI" id="CHEBI:15378"/>
        <dbReference type="ChEBI" id="CHEBI:33019"/>
        <dbReference type="ChEBI" id="CHEBI:58053"/>
        <dbReference type="ChEBI" id="CHEBI:61402"/>
        <dbReference type="EC" id="3.6.1.66"/>
    </reaction>
    <physiologicalReaction direction="left-to-right" evidence="9">
        <dbReference type="Rhea" id="RHEA:29400"/>
    </physiologicalReaction>
</comment>
<dbReference type="PANTHER" id="PTHR11067:SF9">
    <property type="entry name" value="INOSINE TRIPHOSPHATE PYROPHOSPHATASE"/>
    <property type="match status" value="1"/>
</dbReference>
<evidence type="ECO:0000256" key="6">
    <source>
        <dbReference type="ARBA" id="ARBA00022842"/>
    </source>
</evidence>
<keyword evidence="2 12" id="KW-0963">Cytoplasm</keyword>
<comment type="caution">
    <text evidence="15">The sequence shown here is derived from an EMBL/GenBank/DDBJ whole genome shotgun (WGS) entry which is preliminary data.</text>
</comment>
<comment type="catalytic activity">
    <reaction evidence="12">
        <text>XTP + H2O = XMP + diphosphate + H(+)</text>
        <dbReference type="Rhea" id="RHEA:28610"/>
        <dbReference type="ChEBI" id="CHEBI:15377"/>
        <dbReference type="ChEBI" id="CHEBI:15378"/>
        <dbReference type="ChEBI" id="CHEBI:33019"/>
        <dbReference type="ChEBI" id="CHEBI:57464"/>
        <dbReference type="ChEBI" id="CHEBI:61314"/>
        <dbReference type="EC" id="3.6.1.66"/>
    </reaction>
</comment>
<feature type="binding site" evidence="12">
    <location>
        <position position="89"/>
    </location>
    <ligand>
        <name>Mg(2+)</name>
        <dbReference type="ChEBI" id="CHEBI:18420"/>
    </ligand>
</feature>
<feature type="transmembrane region" description="Helical" evidence="14">
    <location>
        <begin position="6"/>
        <end position="30"/>
    </location>
</feature>
<evidence type="ECO:0000256" key="4">
    <source>
        <dbReference type="ARBA" id="ARBA00022741"/>
    </source>
</evidence>
<dbReference type="CDD" id="cd00515">
    <property type="entry name" value="HAM1"/>
    <property type="match status" value="1"/>
</dbReference>
<evidence type="ECO:0000256" key="12">
    <source>
        <dbReference type="HAMAP-Rule" id="MF_03148"/>
    </source>
</evidence>
<feature type="binding site" evidence="12">
    <location>
        <begin position="193"/>
        <end position="194"/>
    </location>
    <ligand>
        <name>ITP</name>
        <dbReference type="ChEBI" id="CHEBI:61402"/>
    </ligand>
</feature>
<reference evidence="15" key="1">
    <citation type="submission" date="2022-06" db="EMBL/GenBank/DDBJ databases">
        <authorList>
            <consortium name="SYNGENTA / RWTH Aachen University"/>
        </authorList>
    </citation>
    <scope>NUCLEOTIDE SEQUENCE</scope>
</reference>
<dbReference type="Proteomes" id="UP001153365">
    <property type="component" value="Unassembled WGS sequence"/>
</dbReference>
<dbReference type="PANTHER" id="PTHR11067">
    <property type="entry name" value="INOSINE TRIPHOSPHATE PYROPHOSPHATASE/HAM1 PROTEIN"/>
    <property type="match status" value="1"/>
</dbReference>
<evidence type="ECO:0000256" key="11">
    <source>
        <dbReference type="ARBA" id="ARBA00093271"/>
    </source>
</evidence>
<comment type="similarity">
    <text evidence="1 12 13">Belongs to the HAM1 NTPase family.</text>
</comment>
<gene>
    <name evidence="15" type="ORF">PPACK8108_LOCUS23962</name>
</gene>
<dbReference type="NCBIfam" id="TIGR00042">
    <property type="entry name" value="RdgB/HAM1 family non-canonical purine NTP pyrophosphatase"/>
    <property type="match status" value="1"/>
</dbReference>
<proteinExistence type="inferred from homology"/>
<evidence type="ECO:0000256" key="13">
    <source>
        <dbReference type="RuleBase" id="RU003781"/>
    </source>
</evidence>
<keyword evidence="4 12" id="KW-0547">Nucleotide-binding</keyword>
<evidence type="ECO:0000256" key="9">
    <source>
        <dbReference type="ARBA" id="ARBA00093218"/>
    </source>
</evidence>
<comment type="catalytic activity">
    <reaction evidence="10">
        <text>dITP + H2O = dIMP + diphosphate + H(+)</text>
        <dbReference type="Rhea" id="RHEA:28342"/>
        <dbReference type="ChEBI" id="CHEBI:15377"/>
        <dbReference type="ChEBI" id="CHEBI:15378"/>
        <dbReference type="ChEBI" id="CHEBI:33019"/>
        <dbReference type="ChEBI" id="CHEBI:61194"/>
        <dbReference type="ChEBI" id="CHEBI:61382"/>
        <dbReference type="EC" id="3.6.1.66"/>
    </reaction>
    <physiologicalReaction direction="left-to-right" evidence="10">
        <dbReference type="Rhea" id="RHEA:28343"/>
    </physiologicalReaction>
</comment>
<comment type="catalytic activity">
    <reaction evidence="11">
        <text>N(6)-hydroxy-dATP + H2O = N(6)-hydroxy-dAMP + diphosphate + H(+)</text>
        <dbReference type="Rhea" id="RHEA:83971"/>
        <dbReference type="ChEBI" id="CHEBI:15377"/>
        <dbReference type="ChEBI" id="CHEBI:15378"/>
        <dbReference type="ChEBI" id="CHEBI:33019"/>
        <dbReference type="ChEBI" id="CHEBI:233529"/>
        <dbReference type="ChEBI" id="CHEBI:233530"/>
    </reaction>
    <physiologicalReaction direction="left-to-right" evidence="11">
        <dbReference type="Rhea" id="RHEA:83972"/>
    </physiologicalReaction>
</comment>
<dbReference type="GO" id="GO:0009117">
    <property type="term" value="P:nucleotide metabolic process"/>
    <property type="evidence" value="ECO:0007669"/>
    <property type="project" value="UniProtKB-KW"/>
</dbReference>
<comment type="function">
    <text evidence="12">Pyrophosphatase that hydrolyzes non-canonical purine nucleotides such as inosine triphosphate (ITP), deoxyinosine triphosphate (dITP) or xanthosine 5'-triphosphate (XTP) to their respective monophosphate derivatives. The enzyme does not distinguish between the deoxy- and ribose forms. Probably excludes non-canonical purines from RNA and DNA precursor pools, thus preventing their incorporation into RNA and DNA and avoiding chromosomal lesions.</text>
</comment>
<keyword evidence="14" id="KW-0812">Transmembrane</keyword>